<dbReference type="InterPro" id="IPR003245">
    <property type="entry name" value="Phytocyanin_dom"/>
</dbReference>
<dbReference type="GO" id="GO:0009055">
    <property type="term" value="F:electron transfer activity"/>
    <property type="evidence" value="ECO:0007669"/>
    <property type="project" value="InterPro"/>
</dbReference>
<dbReference type="OrthoDB" id="1839683at2759"/>
<dbReference type="STRING" id="180498.A0A067KPX7"/>
<accession>A0A067KPX7</accession>
<evidence type="ECO:0000259" key="2">
    <source>
        <dbReference type="PROSITE" id="PS51485"/>
    </source>
</evidence>
<dbReference type="Proteomes" id="UP000027138">
    <property type="component" value="Unassembled WGS sequence"/>
</dbReference>
<gene>
    <name evidence="3" type="ORF">JCGZ_04874</name>
</gene>
<sequence>MGPKYIQGFVIVLCASLLGVALANKDWQYGYHNGPWGAKHGSPPPNPKDTPQKILVGGSAHWTFGFNYSVWAFKNGPFFVNDSLVFKYDPPSENNTHPHNVYLLPNKRSFVTCNLTEAVKIANETQGAGEGFEFVLKKWKKPYYFACGAGNGYHCNVGGMKFFVKPFPRRWLY</sequence>
<name>A0A067KPX7_JATCU</name>
<feature type="chain" id="PRO_5001639754" description="Phytocyanin domain-containing protein" evidence="1">
    <location>
        <begin position="24"/>
        <end position="173"/>
    </location>
</feature>
<dbReference type="SUPFAM" id="SSF49503">
    <property type="entry name" value="Cupredoxins"/>
    <property type="match status" value="1"/>
</dbReference>
<dbReference type="PANTHER" id="PTHR34052">
    <property type="entry name" value="GLYCINE-RICH PROTEIN-LIKE"/>
    <property type="match status" value="1"/>
</dbReference>
<feature type="signal peptide" evidence="1">
    <location>
        <begin position="1"/>
        <end position="23"/>
    </location>
</feature>
<dbReference type="AlphaFoldDB" id="A0A067KPX7"/>
<evidence type="ECO:0000256" key="1">
    <source>
        <dbReference type="SAM" id="SignalP"/>
    </source>
</evidence>
<dbReference type="Pfam" id="PF02298">
    <property type="entry name" value="Cu_bind_like"/>
    <property type="match status" value="1"/>
</dbReference>
<keyword evidence="4" id="KW-1185">Reference proteome</keyword>
<keyword evidence="1" id="KW-0732">Signal</keyword>
<protein>
    <recommendedName>
        <fullName evidence="2">Phytocyanin domain-containing protein</fullName>
    </recommendedName>
</protein>
<dbReference type="PROSITE" id="PS51485">
    <property type="entry name" value="PHYTOCYANIN"/>
    <property type="match status" value="1"/>
</dbReference>
<feature type="domain" description="Phytocyanin" evidence="2">
    <location>
        <begin position="52"/>
        <end position="168"/>
    </location>
</feature>
<reference evidence="3 4" key="1">
    <citation type="journal article" date="2014" name="PLoS ONE">
        <title>Global Analysis of Gene Expression Profiles in Physic Nut (Jatropha curcas L.) Seedlings Exposed to Salt Stress.</title>
        <authorList>
            <person name="Zhang L."/>
            <person name="Zhang C."/>
            <person name="Wu P."/>
            <person name="Chen Y."/>
            <person name="Li M."/>
            <person name="Jiang H."/>
            <person name="Wu G."/>
        </authorList>
    </citation>
    <scope>NUCLEOTIDE SEQUENCE [LARGE SCALE GENOMIC DNA]</scope>
    <source>
        <strain evidence="4">cv. GZQX0401</strain>
        <tissue evidence="3">Young leaves</tissue>
    </source>
</reference>
<evidence type="ECO:0000313" key="3">
    <source>
        <dbReference type="EMBL" id="KDP38231.1"/>
    </source>
</evidence>
<proteinExistence type="predicted"/>
<dbReference type="PANTHER" id="PTHR34052:SF1">
    <property type="entry name" value="OS06G0216700 PROTEIN"/>
    <property type="match status" value="1"/>
</dbReference>
<dbReference type="EMBL" id="KK914370">
    <property type="protein sequence ID" value="KDP38231.1"/>
    <property type="molecule type" value="Genomic_DNA"/>
</dbReference>
<evidence type="ECO:0000313" key="4">
    <source>
        <dbReference type="Proteomes" id="UP000027138"/>
    </source>
</evidence>
<dbReference type="Gene3D" id="2.60.40.420">
    <property type="entry name" value="Cupredoxins - blue copper proteins"/>
    <property type="match status" value="1"/>
</dbReference>
<organism evidence="3 4">
    <name type="scientific">Jatropha curcas</name>
    <name type="common">Barbados nut</name>
    <dbReference type="NCBI Taxonomy" id="180498"/>
    <lineage>
        <taxon>Eukaryota</taxon>
        <taxon>Viridiplantae</taxon>
        <taxon>Streptophyta</taxon>
        <taxon>Embryophyta</taxon>
        <taxon>Tracheophyta</taxon>
        <taxon>Spermatophyta</taxon>
        <taxon>Magnoliopsida</taxon>
        <taxon>eudicotyledons</taxon>
        <taxon>Gunneridae</taxon>
        <taxon>Pentapetalae</taxon>
        <taxon>rosids</taxon>
        <taxon>fabids</taxon>
        <taxon>Malpighiales</taxon>
        <taxon>Euphorbiaceae</taxon>
        <taxon>Crotonoideae</taxon>
        <taxon>Jatropheae</taxon>
        <taxon>Jatropha</taxon>
    </lineage>
</organism>
<dbReference type="InterPro" id="IPR008972">
    <property type="entry name" value="Cupredoxin"/>
</dbReference>